<reference evidence="2" key="4">
    <citation type="submission" date="2019-03" db="UniProtKB">
        <authorList>
            <consortium name="EnsemblPlants"/>
        </authorList>
    </citation>
    <scope>IDENTIFICATION</scope>
</reference>
<dbReference type="AlphaFoldDB" id="A0A453SGM9"/>
<reference evidence="2" key="3">
    <citation type="journal article" date="2017" name="Nature">
        <title>Genome sequence of the progenitor of the wheat D genome Aegilops tauschii.</title>
        <authorList>
            <person name="Luo M.C."/>
            <person name="Gu Y.Q."/>
            <person name="Puiu D."/>
            <person name="Wang H."/>
            <person name="Twardziok S.O."/>
            <person name="Deal K.R."/>
            <person name="Huo N."/>
            <person name="Zhu T."/>
            <person name="Wang L."/>
            <person name="Wang Y."/>
            <person name="McGuire P.E."/>
            <person name="Liu S."/>
            <person name="Long H."/>
            <person name="Ramasamy R.K."/>
            <person name="Rodriguez J.C."/>
            <person name="Van S.L."/>
            <person name="Yuan L."/>
            <person name="Wang Z."/>
            <person name="Xia Z."/>
            <person name="Xiao L."/>
            <person name="Anderson O.D."/>
            <person name="Ouyang S."/>
            <person name="Liang Y."/>
            <person name="Zimin A.V."/>
            <person name="Pertea G."/>
            <person name="Qi P."/>
            <person name="Bennetzen J.L."/>
            <person name="Dai X."/>
            <person name="Dawson M.W."/>
            <person name="Muller H.G."/>
            <person name="Kugler K."/>
            <person name="Rivarola-Duarte L."/>
            <person name="Spannagl M."/>
            <person name="Mayer K.F.X."/>
            <person name="Lu F.H."/>
            <person name="Bevan M.W."/>
            <person name="Leroy P."/>
            <person name="Li P."/>
            <person name="You F.M."/>
            <person name="Sun Q."/>
            <person name="Liu Z."/>
            <person name="Lyons E."/>
            <person name="Wicker T."/>
            <person name="Salzberg S.L."/>
            <person name="Devos K.M."/>
            <person name="Dvorak J."/>
        </authorList>
    </citation>
    <scope>NUCLEOTIDE SEQUENCE [LARGE SCALE GENOMIC DNA]</scope>
    <source>
        <strain evidence="2">cv. AL8/78</strain>
    </source>
</reference>
<evidence type="ECO:0000256" key="1">
    <source>
        <dbReference type="SAM" id="MobiDB-lite"/>
    </source>
</evidence>
<evidence type="ECO:0000313" key="2">
    <source>
        <dbReference type="EnsemblPlants" id="AET7Gv20938500.24"/>
    </source>
</evidence>
<dbReference type="EnsemblPlants" id="AET7Gv20938500.24">
    <property type="protein sequence ID" value="AET7Gv20938500.24"/>
    <property type="gene ID" value="AET7Gv20938500"/>
</dbReference>
<feature type="compositionally biased region" description="Low complexity" evidence="1">
    <location>
        <begin position="41"/>
        <end position="55"/>
    </location>
</feature>
<dbReference type="Gramene" id="AET7Gv20938500.24">
    <property type="protein sequence ID" value="AET7Gv20938500.24"/>
    <property type="gene ID" value="AET7Gv20938500"/>
</dbReference>
<evidence type="ECO:0000313" key="3">
    <source>
        <dbReference type="Proteomes" id="UP000015105"/>
    </source>
</evidence>
<keyword evidence="3" id="KW-1185">Reference proteome</keyword>
<reference evidence="3" key="2">
    <citation type="journal article" date="2017" name="Nat. Plants">
        <title>The Aegilops tauschii genome reveals multiple impacts of transposons.</title>
        <authorList>
            <person name="Zhao G."/>
            <person name="Zou C."/>
            <person name="Li K."/>
            <person name="Wang K."/>
            <person name="Li T."/>
            <person name="Gao L."/>
            <person name="Zhang X."/>
            <person name="Wang H."/>
            <person name="Yang Z."/>
            <person name="Liu X."/>
            <person name="Jiang W."/>
            <person name="Mao L."/>
            <person name="Kong X."/>
            <person name="Jiao Y."/>
            <person name="Jia J."/>
        </authorList>
    </citation>
    <scope>NUCLEOTIDE SEQUENCE [LARGE SCALE GENOMIC DNA]</scope>
    <source>
        <strain evidence="3">cv. AL8/78</strain>
    </source>
</reference>
<reference evidence="2" key="5">
    <citation type="journal article" date="2021" name="G3 (Bethesda)">
        <title>Aegilops tauschii genome assembly Aet v5.0 features greater sequence contiguity and improved annotation.</title>
        <authorList>
            <person name="Wang L."/>
            <person name="Zhu T."/>
            <person name="Rodriguez J.C."/>
            <person name="Deal K.R."/>
            <person name="Dubcovsky J."/>
            <person name="McGuire P.E."/>
            <person name="Lux T."/>
            <person name="Spannagl M."/>
            <person name="Mayer K.F.X."/>
            <person name="Baldrich P."/>
            <person name="Meyers B.C."/>
            <person name="Huo N."/>
            <person name="Gu Y.Q."/>
            <person name="Zhou H."/>
            <person name="Devos K.M."/>
            <person name="Bennetzen J.L."/>
            <person name="Unver T."/>
            <person name="Budak H."/>
            <person name="Gulick P.J."/>
            <person name="Galiba G."/>
            <person name="Kalapos B."/>
            <person name="Nelson D.R."/>
            <person name="Li P."/>
            <person name="You F.M."/>
            <person name="Luo M.C."/>
            <person name="Dvorak J."/>
        </authorList>
    </citation>
    <scope>NUCLEOTIDE SEQUENCE [LARGE SCALE GENOMIC DNA]</scope>
    <source>
        <strain evidence="2">cv. AL8/78</strain>
    </source>
</reference>
<proteinExistence type="predicted"/>
<feature type="region of interest" description="Disordered" evidence="1">
    <location>
        <begin position="98"/>
        <end position="125"/>
    </location>
</feature>
<accession>A0A453SGM9</accession>
<name>A0A453SGM9_AEGTS</name>
<protein>
    <submittedName>
        <fullName evidence="2">Uncharacterized protein</fullName>
    </submittedName>
</protein>
<sequence length="173" mass="18836">DDLSLPRHPRHSFGLKAISRERFFLASSTLSFPLEHCLTHSPKSSPPAITAASPSGDWSSSEWRGSAAERMREGCVRAIGRHMPGTTPRLREEVAARMRPAGGSSSCTSRAPSGTTSARRPHPGVREAWRCRSRPPLTSCRRGVVGGDPFAASLCRVARVRRRGCGWLHRAAT</sequence>
<reference evidence="3" key="1">
    <citation type="journal article" date="2014" name="Science">
        <title>Ancient hybridizations among the ancestral genomes of bread wheat.</title>
        <authorList>
            <consortium name="International Wheat Genome Sequencing Consortium,"/>
            <person name="Marcussen T."/>
            <person name="Sandve S.R."/>
            <person name="Heier L."/>
            <person name="Spannagl M."/>
            <person name="Pfeifer M."/>
            <person name="Jakobsen K.S."/>
            <person name="Wulff B.B."/>
            <person name="Steuernagel B."/>
            <person name="Mayer K.F."/>
            <person name="Olsen O.A."/>
        </authorList>
    </citation>
    <scope>NUCLEOTIDE SEQUENCE [LARGE SCALE GENOMIC DNA]</scope>
    <source>
        <strain evidence="3">cv. AL8/78</strain>
    </source>
</reference>
<feature type="region of interest" description="Disordered" evidence="1">
    <location>
        <begin position="41"/>
        <end position="62"/>
    </location>
</feature>
<organism evidence="2 3">
    <name type="scientific">Aegilops tauschii subsp. strangulata</name>
    <name type="common">Goatgrass</name>
    <dbReference type="NCBI Taxonomy" id="200361"/>
    <lineage>
        <taxon>Eukaryota</taxon>
        <taxon>Viridiplantae</taxon>
        <taxon>Streptophyta</taxon>
        <taxon>Embryophyta</taxon>
        <taxon>Tracheophyta</taxon>
        <taxon>Spermatophyta</taxon>
        <taxon>Magnoliopsida</taxon>
        <taxon>Liliopsida</taxon>
        <taxon>Poales</taxon>
        <taxon>Poaceae</taxon>
        <taxon>BOP clade</taxon>
        <taxon>Pooideae</taxon>
        <taxon>Triticodae</taxon>
        <taxon>Triticeae</taxon>
        <taxon>Triticinae</taxon>
        <taxon>Aegilops</taxon>
    </lineage>
</organism>
<dbReference type="Proteomes" id="UP000015105">
    <property type="component" value="Chromosome 7D"/>
</dbReference>
<feature type="compositionally biased region" description="Polar residues" evidence="1">
    <location>
        <begin position="103"/>
        <end position="118"/>
    </location>
</feature>